<dbReference type="RefSeq" id="WP_004359399.1">
    <property type="nucleotide sequence ID" value="NZ_CALHLH010000034.1"/>
</dbReference>
<dbReference type="Proteomes" id="UP000500843">
    <property type="component" value="Chromosome 1"/>
</dbReference>
<evidence type="ECO:0000256" key="1">
    <source>
        <dbReference type="SAM" id="MobiDB-lite"/>
    </source>
</evidence>
<feature type="compositionally biased region" description="Polar residues" evidence="1">
    <location>
        <begin position="173"/>
        <end position="189"/>
    </location>
</feature>
<dbReference type="InterPro" id="IPR031762">
    <property type="entry name" value="DUF4738"/>
</dbReference>
<dbReference type="Pfam" id="PF15889">
    <property type="entry name" value="DUF4738"/>
    <property type="match status" value="1"/>
</dbReference>
<gene>
    <name evidence="2" type="ORF">FIU21_02515</name>
</gene>
<sequence>MTRKIFQLLSLGLILFGVTACKQEKKSNDIITKIAPKPKVPSGPQPMTDFKYEKKIEWMGSTYTIRIHRFADKSLSIVSDEDGRKYYDNKFQVQILRQDGSSFYERTLTKDDFREYTDNQYGKDGALIGFMFDRAEGNKLYFGASVGSPDPKSDEYVPLDVTIDNMSRMRISKATQLDTPSDQPQQQPKSELEKAEEEGV</sequence>
<evidence type="ECO:0000313" key="3">
    <source>
        <dbReference type="Proteomes" id="UP000500843"/>
    </source>
</evidence>
<protein>
    <submittedName>
        <fullName evidence="2">DUF4738 domain-containing protein</fullName>
    </submittedName>
</protein>
<feature type="region of interest" description="Disordered" evidence="1">
    <location>
        <begin position="171"/>
        <end position="200"/>
    </location>
</feature>
<name>A0A7D4JNI8_9BACT</name>
<evidence type="ECO:0000313" key="2">
    <source>
        <dbReference type="EMBL" id="QKH87879.1"/>
    </source>
</evidence>
<proteinExistence type="predicted"/>
<dbReference type="Gene3D" id="2.40.128.510">
    <property type="entry name" value="Protein of unknown function DUF4738"/>
    <property type="match status" value="1"/>
</dbReference>
<dbReference type="EMBL" id="CP054010">
    <property type="protein sequence ID" value="QKH87879.1"/>
    <property type="molecule type" value="Genomic_DNA"/>
</dbReference>
<dbReference type="AlphaFoldDB" id="A0A7D4JNI8"/>
<reference evidence="2 3" key="1">
    <citation type="submission" date="2020-05" db="EMBL/GenBank/DDBJ databases">
        <title>FDA dAtabase for Regulatory Grade micrObial Sequences (FDA-ARGOS): Supporting development and validation of Infectious Disease Dx tests.</title>
        <authorList>
            <person name="Moreno J."/>
            <person name="Tallon L."/>
            <person name="Sadzewicz L."/>
            <person name="Zhao X."/>
            <person name="Vavikolanu K."/>
            <person name="Mehta A."/>
            <person name="Aluvathingal J."/>
            <person name="Nadendla S."/>
            <person name="Myers T."/>
            <person name="Yan Y."/>
            <person name="Sichtig H."/>
        </authorList>
    </citation>
    <scope>NUCLEOTIDE SEQUENCE [LARGE SCALE GENOMIC DNA]</scope>
    <source>
        <strain evidence="2 3">FDAARGOS_760</strain>
    </source>
</reference>
<organism evidence="2 3">
    <name type="scientific">Prevotella melaninogenica</name>
    <dbReference type="NCBI Taxonomy" id="28132"/>
    <lineage>
        <taxon>Bacteria</taxon>
        <taxon>Pseudomonadati</taxon>
        <taxon>Bacteroidota</taxon>
        <taxon>Bacteroidia</taxon>
        <taxon>Bacteroidales</taxon>
        <taxon>Prevotellaceae</taxon>
        <taxon>Prevotella</taxon>
    </lineage>
</organism>
<accession>A0A7D4JNI8</accession>
<dbReference type="PROSITE" id="PS51257">
    <property type="entry name" value="PROKAR_LIPOPROTEIN"/>
    <property type="match status" value="1"/>
</dbReference>